<evidence type="ECO:0000259" key="3">
    <source>
        <dbReference type="PROSITE" id="PS51186"/>
    </source>
</evidence>
<name>A0A822V1G6_AGRTU</name>
<organism evidence="4 5">
    <name type="scientific">Agrobacterium tumefaciens str. B6</name>
    <dbReference type="NCBI Taxonomy" id="1183423"/>
    <lineage>
        <taxon>Bacteria</taxon>
        <taxon>Pseudomonadati</taxon>
        <taxon>Pseudomonadota</taxon>
        <taxon>Alphaproteobacteria</taxon>
        <taxon>Hyphomicrobiales</taxon>
        <taxon>Rhizobiaceae</taxon>
        <taxon>Rhizobium/Agrobacterium group</taxon>
        <taxon>Agrobacterium</taxon>
        <taxon>Agrobacterium tumefaciens complex</taxon>
    </lineage>
</organism>
<feature type="domain" description="N-acetyltransferase" evidence="3">
    <location>
        <begin position="3"/>
        <end position="147"/>
    </location>
</feature>
<dbReference type="Proteomes" id="UP000192074">
    <property type="component" value="Unassembled WGS sequence"/>
</dbReference>
<dbReference type="CDD" id="cd04301">
    <property type="entry name" value="NAT_SF"/>
    <property type="match status" value="1"/>
</dbReference>
<dbReference type="Pfam" id="PF00583">
    <property type="entry name" value="Acetyltransf_1"/>
    <property type="match status" value="1"/>
</dbReference>
<dbReference type="GO" id="GO:0008080">
    <property type="term" value="F:N-acetyltransferase activity"/>
    <property type="evidence" value="ECO:0007669"/>
    <property type="project" value="TreeGrafter"/>
</dbReference>
<keyword evidence="1 4" id="KW-0808">Transferase</keyword>
<protein>
    <submittedName>
        <fullName evidence="4">Acetyltransferase</fullName>
    </submittedName>
</protein>
<dbReference type="PROSITE" id="PS51186">
    <property type="entry name" value="GNAT"/>
    <property type="match status" value="1"/>
</dbReference>
<accession>A0A822V1G6</accession>
<evidence type="ECO:0000313" key="5">
    <source>
        <dbReference type="Proteomes" id="UP000192074"/>
    </source>
</evidence>
<dbReference type="RefSeq" id="WP_060722794.1">
    <property type="nucleotide sequence ID" value="NZ_LMVK01000001.1"/>
</dbReference>
<dbReference type="AlphaFoldDB" id="A0A822V1G6"/>
<dbReference type="EMBL" id="FCNL01000020">
    <property type="protein sequence ID" value="CVI18077.1"/>
    <property type="molecule type" value="Genomic_DNA"/>
</dbReference>
<dbReference type="Gene3D" id="3.40.630.30">
    <property type="match status" value="1"/>
</dbReference>
<dbReference type="PANTHER" id="PTHR10545">
    <property type="entry name" value="DIAMINE N-ACETYLTRANSFERASE"/>
    <property type="match status" value="1"/>
</dbReference>
<comment type="caution">
    <text evidence="4">The sequence shown here is derived from an EMBL/GenBank/DDBJ whole genome shotgun (WGS) entry which is preliminary data.</text>
</comment>
<sequence length="147" mass="17146">MDLTIRDAQPSDRAEWLRLWNDYLAFYDVHLADDVTEHTWARILDPASRVSMRVALLGDTMAGFAIHHFHDSTWVKTPDCYLEDLFVDGAIRGKGTGRALMDDLISICAEKGWSRLYWNTDEHNHRAQNLYNSYVKSDGHIRYRIKF</sequence>
<evidence type="ECO:0000256" key="2">
    <source>
        <dbReference type="ARBA" id="ARBA00023315"/>
    </source>
</evidence>
<keyword evidence="2" id="KW-0012">Acyltransferase</keyword>
<dbReference type="InterPro" id="IPR051016">
    <property type="entry name" value="Diverse_Substrate_AcTransf"/>
</dbReference>
<dbReference type="SUPFAM" id="SSF55729">
    <property type="entry name" value="Acyl-CoA N-acyltransferases (Nat)"/>
    <property type="match status" value="1"/>
</dbReference>
<reference evidence="4 5" key="1">
    <citation type="submission" date="2016-01" db="EMBL/GenBank/DDBJ databases">
        <authorList>
            <person name="Regsiter A."/>
            <person name="william w."/>
        </authorList>
    </citation>
    <scope>NUCLEOTIDE SEQUENCE [LARGE SCALE GENOMIC DNA]</scope>
    <source>
        <strain evidence="4 5">B6</strain>
    </source>
</reference>
<gene>
    <name evidence="4" type="ORF">AGR4A_Cc30200</name>
</gene>
<dbReference type="InterPro" id="IPR000182">
    <property type="entry name" value="GNAT_dom"/>
</dbReference>
<dbReference type="PANTHER" id="PTHR10545:SF42">
    <property type="entry name" value="ACETYLTRANSFERASE"/>
    <property type="match status" value="1"/>
</dbReference>
<evidence type="ECO:0000256" key="1">
    <source>
        <dbReference type="ARBA" id="ARBA00022679"/>
    </source>
</evidence>
<dbReference type="InterPro" id="IPR016181">
    <property type="entry name" value="Acyl_CoA_acyltransferase"/>
</dbReference>
<evidence type="ECO:0000313" key="4">
    <source>
        <dbReference type="EMBL" id="CVI18077.1"/>
    </source>
</evidence>
<proteinExistence type="predicted"/>